<name>A0A371XG94_9HYPH</name>
<proteinExistence type="predicted"/>
<dbReference type="EMBL" id="QURN01000005">
    <property type="protein sequence ID" value="RFC68246.1"/>
    <property type="molecule type" value="Genomic_DNA"/>
</dbReference>
<sequence>MASGQGTAMTIESDFEDPSWSRISVLDQRGETRIIIPAPRTWFVILFLIFWLGGWSVGGFSAWAKFQAGSGEGKTFLGFWLCAWLLGELFALWTLLWMCLGREIVAATQTSVSRTYSLLLFSRTRYFKSSSISDLRWQKGEAFPSESGQQSCISFEYGPRTISFAKGHDAGVAAKIISTLEKNAGLSLMHRARMSGAR</sequence>
<evidence type="ECO:0000313" key="3">
    <source>
        <dbReference type="Proteomes" id="UP000262379"/>
    </source>
</evidence>
<gene>
    <name evidence="2" type="ORF">DY251_08250</name>
</gene>
<feature type="transmembrane region" description="Helical" evidence="1">
    <location>
        <begin position="76"/>
        <end position="100"/>
    </location>
</feature>
<keyword evidence="1" id="KW-0812">Transmembrane</keyword>
<keyword evidence="1" id="KW-0472">Membrane</keyword>
<comment type="caution">
    <text evidence="2">The sequence shown here is derived from an EMBL/GenBank/DDBJ whole genome shotgun (WGS) entry which is preliminary data.</text>
</comment>
<feature type="transmembrane region" description="Helical" evidence="1">
    <location>
        <begin position="42"/>
        <end position="64"/>
    </location>
</feature>
<dbReference type="Proteomes" id="UP000262379">
    <property type="component" value="Unassembled WGS sequence"/>
</dbReference>
<accession>A0A371XG94</accession>
<dbReference type="AlphaFoldDB" id="A0A371XG94"/>
<organism evidence="2 3">
    <name type="scientific">Mesorhizobium denitrificans</name>
    <dbReference type="NCBI Taxonomy" id="2294114"/>
    <lineage>
        <taxon>Bacteria</taxon>
        <taxon>Pseudomonadati</taxon>
        <taxon>Pseudomonadota</taxon>
        <taxon>Alphaproteobacteria</taxon>
        <taxon>Hyphomicrobiales</taxon>
        <taxon>Phyllobacteriaceae</taxon>
        <taxon>Mesorhizobium</taxon>
    </lineage>
</organism>
<keyword evidence="1" id="KW-1133">Transmembrane helix</keyword>
<protein>
    <submittedName>
        <fullName evidence="2">Uncharacterized protein</fullName>
    </submittedName>
</protein>
<evidence type="ECO:0000313" key="2">
    <source>
        <dbReference type="EMBL" id="RFC68246.1"/>
    </source>
</evidence>
<evidence type="ECO:0000256" key="1">
    <source>
        <dbReference type="SAM" id="Phobius"/>
    </source>
</evidence>
<keyword evidence="3" id="KW-1185">Reference proteome</keyword>
<reference evidence="3" key="1">
    <citation type="submission" date="2018-08" db="EMBL/GenBank/DDBJ databases">
        <authorList>
            <person name="Im W.T."/>
        </authorList>
    </citation>
    <scope>NUCLEOTIDE SEQUENCE [LARGE SCALE GENOMIC DNA]</scope>
    <source>
        <strain evidence="3">LA-28</strain>
    </source>
</reference>